<organism evidence="2 3">
    <name type="scientific">Pedobacter antarcticus</name>
    <dbReference type="NCBI Taxonomy" id="34086"/>
    <lineage>
        <taxon>Bacteria</taxon>
        <taxon>Pseudomonadati</taxon>
        <taxon>Bacteroidota</taxon>
        <taxon>Sphingobacteriia</taxon>
        <taxon>Sphingobacteriales</taxon>
        <taxon>Sphingobacteriaceae</taxon>
        <taxon>Pedobacter</taxon>
    </lineage>
</organism>
<reference evidence="2 3" key="1">
    <citation type="submission" date="2016-10" db="EMBL/GenBank/DDBJ databases">
        <authorList>
            <person name="de Groot N.N."/>
        </authorList>
    </citation>
    <scope>NUCLEOTIDE SEQUENCE [LARGE SCALE GENOMIC DNA]</scope>
    <source>
        <strain evidence="2 3">ATCC 51969</strain>
    </source>
</reference>
<dbReference type="EMBL" id="FONS01000003">
    <property type="protein sequence ID" value="SFE86196.1"/>
    <property type="molecule type" value="Genomic_DNA"/>
</dbReference>
<dbReference type="PANTHER" id="PTHR43267:SF3">
    <property type="entry name" value="THIF PROTEIN"/>
    <property type="match status" value="1"/>
</dbReference>
<evidence type="ECO:0000259" key="1">
    <source>
        <dbReference type="Pfam" id="PF00899"/>
    </source>
</evidence>
<evidence type="ECO:0000313" key="3">
    <source>
        <dbReference type="Proteomes" id="UP000183129"/>
    </source>
</evidence>
<dbReference type="PANTHER" id="PTHR43267">
    <property type="entry name" value="TRNA THREONYLCARBAMOYLADENOSINE DEHYDRATASE"/>
    <property type="match status" value="1"/>
</dbReference>
<dbReference type="CDD" id="cd01483">
    <property type="entry name" value="E1_enzyme_family"/>
    <property type="match status" value="1"/>
</dbReference>
<dbReference type="SUPFAM" id="SSF69572">
    <property type="entry name" value="Activating enzymes of the ubiquitin-like proteins"/>
    <property type="match status" value="1"/>
</dbReference>
<feature type="domain" description="THIF-type NAD/FAD binding fold" evidence="1">
    <location>
        <begin position="113"/>
        <end position="251"/>
    </location>
</feature>
<protein>
    <submittedName>
        <fullName evidence="2">ThiF family protein</fullName>
    </submittedName>
</protein>
<dbReference type="Proteomes" id="UP000183129">
    <property type="component" value="Unassembled WGS sequence"/>
</dbReference>
<dbReference type="RefSeq" id="WP_037445302.1">
    <property type="nucleotide sequence ID" value="NZ_FONS01000003.1"/>
</dbReference>
<dbReference type="GO" id="GO:0061503">
    <property type="term" value="F:tRNA threonylcarbamoyladenosine dehydratase"/>
    <property type="evidence" value="ECO:0007669"/>
    <property type="project" value="TreeGrafter"/>
</dbReference>
<dbReference type="InterPro" id="IPR035985">
    <property type="entry name" value="Ubiquitin-activating_enz"/>
</dbReference>
<dbReference type="GO" id="GO:0008641">
    <property type="term" value="F:ubiquitin-like modifier activating enzyme activity"/>
    <property type="evidence" value="ECO:0007669"/>
    <property type="project" value="InterPro"/>
</dbReference>
<dbReference type="AlphaFoldDB" id="A0A1I2E0J6"/>
<dbReference type="Gene3D" id="3.40.50.720">
    <property type="entry name" value="NAD(P)-binding Rossmann-like Domain"/>
    <property type="match status" value="1"/>
</dbReference>
<dbReference type="InterPro" id="IPR000594">
    <property type="entry name" value="ThiF_NAD_FAD-bd"/>
</dbReference>
<dbReference type="STRING" id="34086.SAMN04488084_102238"/>
<sequence length="379" mass="42892">MDILQSSINASGNSSIYRPVYYRIHDQEDERKLHALIKNNPDILIYDTIYTQLTELIRLQHPTQRPDASATAILISEHAGKDLKSYGVWVYYPWSKKLVHLLDEEEFVFVRTSRNIYKITPEEIQILRNKKIGIIGLSVGQSIALTLATERTCGELRLADFDEIELSNMNRIKVGVAELGLNKAIVAARQIAELDPFIDVKCFTSGVNAQNINSFFTEDGKLDILVEECDGIDIKILSRIKAKSLGIPVIMDTNDKGMLDVERFDLEPERPIFHGKVPELEAYSEEELTDKLRTLTIPEKIEYLARIIGFENLSPAMLRSVSEMNKTIVGWPQLASAVTLGGAMITDVSRKILLQQFSVSGRFFVDFDELVQEDKNTIK</sequence>
<accession>A0A1I2E0J6</accession>
<dbReference type="InterPro" id="IPR045886">
    <property type="entry name" value="ThiF/MoeB/HesA"/>
</dbReference>
<dbReference type="GO" id="GO:0061504">
    <property type="term" value="P:cyclic threonylcarbamoyladenosine biosynthetic process"/>
    <property type="evidence" value="ECO:0007669"/>
    <property type="project" value="TreeGrafter"/>
</dbReference>
<gene>
    <name evidence="2" type="ORF">SAMN03003324_01569</name>
</gene>
<evidence type="ECO:0000313" key="2">
    <source>
        <dbReference type="EMBL" id="SFE86196.1"/>
    </source>
</evidence>
<dbReference type="Pfam" id="PF00899">
    <property type="entry name" value="ThiF"/>
    <property type="match status" value="1"/>
</dbReference>
<name>A0A1I2E0J6_9SPHI</name>
<proteinExistence type="predicted"/>